<evidence type="ECO:0000259" key="3">
    <source>
        <dbReference type="Pfam" id="PF00724"/>
    </source>
</evidence>
<protein>
    <submittedName>
        <fullName evidence="4">NADH:flavin oxidoreductase/NADH oxidase family protein</fullName>
    </submittedName>
</protein>
<keyword evidence="1" id="KW-0285">Flavoprotein</keyword>
<accession>A0A062VGF9</accession>
<dbReference type="PANTHER" id="PTHR43656">
    <property type="entry name" value="BINDING OXIDOREDUCTASE, PUTATIVE (AFU_ORTHOLOGUE AFUA_2G08260)-RELATED"/>
    <property type="match status" value="1"/>
</dbReference>
<comment type="caution">
    <text evidence="4">The sequence shown here is derived from an EMBL/GenBank/DDBJ whole genome shotgun (WGS) entry which is preliminary data.</text>
</comment>
<keyword evidence="5" id="KW-1185">Reference proteome</keyword>
<dbReference type="InterPro" id="IPR013785">
    <property type="entry name" value="Aldolase_TIM"/>
</dbReference>
<dbReference type="Pfam" id="PF00724">
    <property type="entry name" value="Oxidored_FMN"/>
    <property type="match status" value="1"/>
</dbReference>
<dbReference type="SUPFAM" id="SSF51395">
    <property type="entry name" value="FMN-linked oxidoreductases"/>
    <property type="match status" value="1"/>
</dbReference>
<dbReference type="PANTHER" id="PTHR43656:SF2">
    <property type="entry name" value="BINDING OXIDOREDUCTASE, PUTATIVE (AFU_ORTHOLOGUE AFUA_2G08260)-RELATED"/>
    <property type="match status" value="1"/>
</dbReference>
<dbReference type="InterPro" id="IPR001155">
    <property type="entry name" value="OxRdtase_FMN_N"/>
</dbReference>
<dbReference type="PATRIC" id="fig|1280954.3.peg.2056"/>
<dbReference type="eggNOG" id="COG1902">
    <property type="taxonomic scope" value="Bacteria"/>
</dbReference>
<dbReference type="STRING" id="1280954.HPO_10155"/>
<dbReference type="GO" id="GO:0016491">
    <property type="term" value="F:oxidoreductase activity"/>
    <property type="evidence" value="ECO:0007669"/>
    <property type="project" value="UniProtKB-KW"/>
</dbReference>
<evidence type="ECO:0000313" key="5">
    <source>
        <dbReference type="Proteomes" id="UP000027100"/>
    </source>
</evidence>
<dbReference type="RefSeq" id="WP_035597933.1">
    <property type="nucleotide sequence ID" value="NZ_ARYM01000010.1"/>
</dbReference>
<dbReference type="GO" id="GO:0010181">
    <property type="term" value="F:FMN binding"/>
    <property type="evidence" value="ECO:0007669"/>
    <property type="project" value="InterPro"/>
</dbReference>
<dbReference type="OrthoDB" id="9784632at2"/>
<dbReference type="Gene3D" id="3.20.20.70">
    <property type="entry name" value="Aldolase class I"/>
    <property type="match status" value="1"/>
</dbReference>
<dbReference type="AlphaFoldDB" id="A0A062VGF9"/>
<feature type="domain" description="NADH:flavin oxidoreductase/NADH oxidase N-terminal" evidence="3">
    <location>
        <begin position="4"/>
        <end position="225"/>
    </location>
</feature>
<organism evidence="4 5">
    <name type="scientific">Hyphomonas polymorpha PS728</name>
    <dbReference type="NCBI Taxonomy" id="1280954"/>
    <lineage>
        <taxon>Bacteria</taxon>
        <taxon>Pseudomonadati</taxon>
        <taxon>Pseudomonadota</taxon>
        <taxon>Alphaproteobacteria</taxon>
        <taxon>Hyphomonadales</taxon>
        <taxon>Hyphomonadaceae</taxon>
        <taxon>Hyphomonas</taxon>
    </lineage>
</organism>
<dbReference type="Proteomes" id="UP000027100">
    <property type="component" value="Unassembled WGS sequence"/>
</dbReference>
<keyword evidence="2" id="KW-0560">Oxidoreductase</keyword>
<sequence length="363" mass="39471">MTTLFDPLSFTRGPAMKNRFMLAPLTNMQSHADGTLSDDEFHWLVKRAEGGFGLTMTCAAHVQADGQGFPGQLGVFDDKHLPGLTRLARALNDQGTHSVVQLHHAGMRTPRELIGGRAPLCPSADAETGARALTLDEVKQVATDFIAAAKRCETAGFHGVELHGAHGYLLCQFISADINKREDEYGGSFENRTRLLWEIIAGVRAECGKDFSLGVRLSPERFGMDIGEIRRLASELMTSGDIDYLDMSLWDTFKEPEDPSFKGRPLVEWFTGLPRGNCRLGAAGKLTTGESCGRAMEAGLDYVVIGRGAILHHDFPKKVAADANFQPIALPVPEAHLVAEGLGPVFVNYMKTWKGFVAEAATA</sequence>
<gene>
    <name evidence="4" type="ORF">HPO_10155</name>
</gene>
<dbReference type="InterPro" id="IPR051799">
    <property type="entry name" value="NADH_flavin_oxidoreductase"/>
</dbReference>
<reference evidence="4 5" key="1">
    <citation type="journal article" date="2014" name="Antonie Van Leeuwenhoek">
        <title>Hyphomonas beringensis sp. nov. and Hyphomonas chukchiensis sp. nov., isolated from surface seawater of the Bering Sea and Chukchi Sea.</title>
        <authorList>
            <person name="Li C."/>
            <person name="Lai Q."/>
            <person name="Li G."/>
            <person name="Dong C."/>
            <person name="Wang J."/>
            <person name="Liao Y."/>
            <person name="Shao Z."/>
        </authorList>
    </citation>
    <scope>NUCLEOTIDE SEQUENCE [LARGE SCALE GENOMIC DNA]</scope>
    <source>
        <strain evidence="4 5">PS728</strain>
    </source>
</reference>
<dbReference type="CDD" id="cd02803">
    <property type="entry name" value="OYE_like_FMN_family"/>
    <property type="match status" value="1"/>
</dbReference>
<evidence type="ECO:0000256" key="1">
    <source>
        <dbReference type="ARBA" id="ARBA00022630"/>
    </source>
</evidence>
<name>A0A062VGF9_9PROT</name>
<proteinExistence type="predicted"/>
<evidence type="ECO:0000256" key="2">
    <source>
        <dbReference type="ARBA" id="ARBA00023002"/>
    </source>
</evidence>
<dbReference type="EMBL" id="ARYM01000010">
    <property type="protein sequence ID" value="KCZ98568.1"/>
    <property type="molecule type" value="Genomic_DNA"/>
</dbReference>
<evidence type="ECO:0000313" key="4">
    <source>
        <dbReference type="EMBL" id="KCZ98568.1"/>
    </source>
</evidence>